<comment type="subcellular location">
    <subcellularLocation>
        <location evidence="4">Cytoplasm</location>
    </subcellularLocation>
</comment>
<dbReference type="InterPro" id="IPR008927">
    <property type="entry name" value="6-PGluconate_DH-like_C_sf"/>
</dbReference>
<dbReference type="NCBIfam" id="TIGR00112">
    <property type="entry name" value="proC"/>
    <property type="match status" value="1"/>
</dbReference>
<evidence type="ECO:0000256" key="1">
    <source>
        <dbReference type="ARBA" id="ARBA00005525"/>
    </source>
</evidence>
<keyword evidence="4" id="KW-0641">Proline biosynthesis</keyword>
<feature type="domain" description="Pyrroline-5-carboxylate reductase dimerisation" evidence="7">
    <location>
        <begin position="169"/>
        <end position="274"/>
    </location>
</feature>
<evidence type="ECO:0000256" key="3">
    <source>
        <dbReference type="ARBA" id="ARBA00023002"/>
    </source>
</evidence>
<evidence type="ECO:0000313" key="9">
    <source>
        <dbReference type="Proteomes" id="UP001597453"/>
    </source>
</evidence>
<evidence type="ECO:0000313" key="8">
    <source>
        <dbReference type="EMBL" id="MFD2674952.1"/>
    </source>
</evidence>
<dbReference type="Gene3D" id="3.40.50.720">
    <property type="entry name" value="NAD(P)-binding Rossmann-like Domain"/>
    <property type="match status" value="1"/>
</dbReference>
<accession>A0ABW5RLP4</accession>
<evidence type="ECO:0000256" key="4">
    <source>
        <dbReference type="HAMAP-Rule" id="MF_01925"/>
    </source>
</evidence>
<comment type="similarity">
    <text evidence="1 4">Belongs to the pyrroline-5-carboxylate reductase family.</text>
</comment>
<organism evidence="8 9">
    <name type="scientific">Gulosibacter bifidus</name>
    <dbReference type="NCBI Taxonomy" id="272239"/>
    <lineage>
        <taxon>Bacteria</taxon>
        <taxon>Bacillati</taxon>
        <taxon>Actinomycetota</taxon>
        <taxon>Actinomycetes</taxon>
        <taxon>Micrococcales</taxon>
        <taxon>Microbacteriaceae</taxon>
        <taxon>Gulosibacter</taxon>
    </lineage>
</organism>
<keyword evidence="2 4" id="KW-0521">NADP</keyword>
<dbReference type="GO" id="GO:0004735">
    <property type="term" value="F:pyrroline-5-carboxylate reductase activity"/>
    <property type="evidence" value="ECO:0007669"/>
    <property type="project" value="UniProtKB-EC"/>
</dbReference>
<dbReference type="Proteomes" id="UP001597453">
    <property type="component" value="Unassembled WGS sequence"/>
</dbReference>
<evidence type="ECO:0000259" key="6">
    <source>
        <dbReference type="Pfam" id="PF03807"/>
    </source>
</evidence>
<dbReference type="InterPro" id="IPR036291">
    <property type="entry name" value="NAD(P)-bd_dom_sf"/>
</dbReference>
<dbReference type="PIRSF" id="PIRSF000193">
    <property type="entry name" value="Pyrrol-5-carb_rd"/>
    <property type="match status" value="1"/>
</dbReference>
<dbReference type="SUPFAM" id="SSF51735">
    <property type="entry name" value="NAD(P)-binding Rossmann-fold domains"/>
    <property type="match status" value="1"/>
</dbReference>
<comment type="pathway">
    <text evidence="4">Amino-acid biosynthesis; L-proline biosynthesis; L-proline from L-glutamate 5-semialdehyde: step 1/1.</text>
</comment>
<dbReference type="HAMAP" id="MF_01925">
    <property type="entry name" value="P5C_reductase"/>
    <property type="match status" value="1"/>
</dbReference>
<dbReference type="EC" id="1.5.1.2" evidence="4 5"/>
<comment type="catalytic activity">
    <reaction evidence="4">
        <text>L-proline + NAD(+) = (S)-1-pyrroline-5-carboxylate + NADH + 2 H(+)</text>
        <dbReference type="Rhea" id="RHEA:14105"/>
        <dbReference type="ChEBI" id="CHEBI:15378"/>
        <dbReference type="ChEBI" id="CHEBI:17388"/>
        <dbReference type="ChEBI" id="CHEBI:57540"/>
        <dbReference type="ChEBI" id="CHEBI:57945"/>
        <dbReference type="ChEBI" id="CHEBI:60039"/>
        <dbReference type="EC" id="1.5.1.2"/>
    </reaction>
</comment>
<keyword evidence="4" id="KW-0028">Amino-acid biosynthesis</keyword>
<gene>
    <name evidence="4 8" type="primary">proC</name>
    <name evidence="8" type="ORF">ACFSUQ_06545</name>
</gene>
<proteinExistence type="inferred from homology"/>
<evidence type="ECO:0000256" key="5">
    <source>
        <dbReference type="NCBIfam" id="TIGR00112"/>
    </source>
</evidence>
<dbReference type="PANTHER" id="PTHR11645">
    <property type="entry name" value="PYRROLINE-5-CARBOXYLATE REDUCTASE"/>
    <property type="match status" value="1"/>
</dbReference>
<dbReference type="EMBL" id="JBHUNF010000004">
    <property type="protein sequence ID" value="MFD2674952.1"/>
    <property type="molecule type" value="Genomic_DNA"/>
</dbReference>
<dbReference type="InterPro" id="IPR029036">
    <property type="entry name" value="P5CR_dimer"/>
</dbReference>
<name>A0ABW5RLP4_9MICO</name>
<feature type="domain" description="Pyrroline-5-carboxylate reductase catalytic N-terminal" evidence="6">
    <location>
        <begin position="5"/>
        <end position="106"/>
    </location>
</feature>
<reference evidence="9" key="1">
    <citation type="journal article" date="2019" name="Int. J. Syst. Evol. Microbiol.">
        <title>The Global Catalogue of Microorganisms (GCM) 10K type strain sequencing project: providing services to taxonomists for standard genome sequencing and annotation.</title>
        <authorList>
            <consortium name="The Broad Institute Genomics Platform"/>
            <consortium name="The Broad Institute Genome Sequencing Center for Infectious Disease"/>
            <person name="Wu L."/>
            <person name="Ma J."/>
        </authorList>
    </citation>
    <scope>NUCLEOTIDE SEQUENCE [LARGE SCALE GENOMIC DNA]</scope>
    <source>
        <strain evidence="9">TISTR 1511</strain>
    </source>
</reference>
<dbReference type="InterPro" id="IPR000304">
    <property type="entry name" value="Pyrroline-COOH_reductase"/>
</dbReference>
<evidence type="ECO:0000256" key="2">
    <source>
        <dbReference type="ARBA" id="ARBA00022857"/>
    </source>
</evidence>
<dbReference type="Pfam" id="PF14748">
    <property type="entry name" value="P5CR_dimer"/>
    <property type="match status" value="1"/>
</dbReference>
<dbReference type="RefSeq" id="WP_066058493.1">
    <property type="nucleotide sequence ID" value="NZ_JBHUNF010000004.1"/>
</dbReference>
<dbReference type="Gene3D" id="1.10.3730.10">
    <property type="entry name" value="ProC C-terminal domain-like"/>
    <property type="match status" value="1"/>
</dbReference>
<keyword evidence="4" id="KW-0963">Cytoplasm</keyword>
<evidence type="ECO:0000259" key="7">
    <source>
        <dbReference type="Pfam" id="PF14748"/>
    </source>
</evidence>
<dbReference type="SUPFAM" id="SSF48179">
    <property type="entry name" value="6-phosphogluconate dehydrogenase C-terminal domain-like"/>
    <property type="match status" value="1"/>
</dbReference>
<keyword evidence="9" id="KW-1185">Reference proteome</keyword>
<dbReference type="InterPro" id="IPR028939">
    <property type="entry name" value="P5C_Rdtase_cat_N"/>
</dbReference>
<comment type="function">
    <text evidence="4">Catalyzes the reduction of 1-pyrroline-5-carboxylate (PCA) to L-proline.</text>
</comment>
<sequence length="278" mass="28709">MPLPTVAILGSGNMAGAILEGMLAKGLVDTQPVRVTTRSQASAAQYDNEPRVDAISLEQHPEANLDAVRGAQVVVLGVKPQMLGDLLREIADALQPGTVLISLAAGTTIATIEAAVPAGIRVVRAMPNTPAAIGLGATGIAAGTAADAEALQIAETIFAAVGSVVTVDEAKIPAVGAISGSGPAYVYYFIESLIDAGIEVGLSEQDAADLAHQTFLGASELASRQRELGAAELRRRVTSPKGTTEQSIRVFDESEVRDIISRAIHANIRRSEELAAEA</sequence>
<comment type="catalytic activity">
    <reaction evidence="4">
        <text>L-proline + NADP(+) = (S)-1-pyrroline-5-carboxylate + NADPH + 2 H(+)</text>
        <dbReference type="Rhea" id="RHEA:14109"/>
        <dbReference type="ChEBI" id="CHEBI:15378"/>
        <dbReference type="ChEBI" id="CHEBI:17388"/>
        <dbReference type="ChEBI" id="CHEBI:57783"/>
        <dbReference type="ChEBI" id="CHEBI:58349"/>
        <dbReference type="ChEBI" id="CHEBI:60039"/>
        <dbReference type="EC" id="1.5.1.2"/>
    </reaction>
</comment>
<dbReference type="PANTHER" id="PTHR11645:SF0">
    <property type="entry name" value="PYRROLINE-5-CARBOXYLATE REDUCTASE 3"/>
    <property type="match status" value="1"/>
</dbReference>
<keyword evidence="3 4" id="KW-0560">Oxidoreductase</keyword>
<comment type="caution">
    <text evidence="8">The sequence shown here is derived from an EMBL/GenBank/DDBJ whole genome shotgun (WGS) entry which is preliminary data.</text>
</comment>
<protein>
    <recommendedName>
        <fullName evidence="4 5">Pyrroline-5-carboxylate reductase</fullName>
        <shortName evidence="4">P5C reductase</shortName>
        <shortName evidence="4">P5CR</shortName>
        <ecNumber evidence="4 5">1.5.1.2</ecNumber>
    </recommendedName>
    <alternativeName>
        <fullName evidence="4">PCA reductase</fullName>
    </alternativeName>
</protein>
<dbReference type="Pfam" id="PF03807">
    <property type="entry name" value="F420_oxidored"/>
    <property type="match status" value="1"/>
</dbReference>